<evidence type="ECO:0000259" key="16">
    <source>
        <dbReference type="PROSITE" id="PS51066"/>
    </source>
</evidence>
<comment type="catalytic activity">
    <reaction evidence="14 15">
        <text>2'-deoxyribonucleotide-(2'-deoxyribose 5'-phosphate)-2'-deoxyribonucleotide-DNA = a 3'-end 2'-deoxyribonucleotide-(2,3-dehydro-2,3-deoxyribose 5'-phosphate)-DNA + a 5'-end 5'-phospho-2'-deoxyribonucleoside-DNA + H(+)</text>
        <dbReference type="Rhea" id="RHEA:66592"/>
        <dbReference type="Rhea" id="RHEA-COMP:13180"/>
        <dbReference type="Rhea" id="RHEA-COMP:16897"/>
        <dbReference type="Rhea" id="RHEA-COMP:17067"/>
        <dbReference type="ChEBI" id="CHEBI:15378"/>
        <dbReference type="ChEBI" id="CHEBI:136412"/>
        <dbReference type="ChEBI" id="CHEBI:157695"/>
        <dbReference type="ChEBI" id="CHEBI:167181"/>
        <dbReference type="EC" id="4.2.99.18"/>
    </reaction>
</comment>
<dbReference type="STRING" id="999894.TDIS_1433"/>
<evidence type="ECO:0000256" key="15">
    <source>
        <dbReference type="HAMAP-Rule" id="MF_00103"/>
    </source>
</evidence>
<dbReference type="PATRIC" id="fig|999894.6.peg.1431"/>
<dbReference type="Gene3D" id="3.20.190.10">
    <property type="entry name" value="MutM-like, N-terminal"/>
    <property type="match status" value="1"/>
</dbReference>
<keyword evidence="7 15" id="KW-0378">Hydrolase</keyword>
<dbReference type="EMBL" id="LWLG01000010">
    <property type="protein sequence ID" value="OAQ20524.1"/>
    <property type="molecule type" value="Genomic_DNA"/>
</dbReference>
<evidence type="ECO:0000256" key="13">
    <source>
        <dbReference type="ARBA" id="ARBA00023295"/>
    </source>
</evidence>
<evidence type="ECO:0000256" key="9">
    <source>
        <dbReference type="ARBA" id="ARBA00023125"/>
    </source>
</evidence>
<evidence type="ECO:0000256" key="12">
    <source>
        <dbReference type="ARBA" id="ARBA00023268"/>
    </source>
</evidence>
<comment type="function">
    <text evidence="15">Involved in base excision repair of DNA damaged by oxidation or by mutagenic agents. Acts as DNA glycosylase that recognizes and removes damaged bases. Has a preference for oxidized purines, such as 7,8-dihydro-8-oxoguanine (8-oxoG). Has AP (apurinic/apyrimidinic) lyase activity and introduces nicks in the DNA strand. Cleaves the DNA backbone by beta-delta elimination to generate a single-strand break at the site of the removed base with both 3'- and 5'-phosphates.</text>
</comment>
<dbReference type="GO" id="GO:0003684">
    <property type="term" value="F:damaged DNA binding"/>
    <property type="evidence" value="ECO:0007669"/>
    <property type="project" value="InterPro"/>
</dbReference>
<feature type="active site" description="Proton donor; for beta-elimination activity" evidence="15">
    <location>
        <position position="58"/>
    </location>
</feature>
<dbReference type="InterPro" id="IPR010663">
    <property type="entry name" value="Znf_FPG/IleRS"/>
</dbReference>
<dbReference type="GO" id="GO:0034039">
    <property type="term" value="F:8-oxo-7,8-dihydroguanine DNA N-glycosylase activity"/>
    <property type="evidence" value="ECO:0007669"/>
    <property type="project" value="TreeGrafter"/>
</dbReference>
<keyword evidence="6 15" id="KW-0863">Zinc-finger</keyword>
<dbReference type="InterPro" id="IPR010979">
    <property type="entry name" value="Ribosomal_uS13-like_H2TH"/>
</dbReference>
<dbReference type="InterPro" id="IPR035937">
    <property type="entry name" value="FPG_N"/>
</dbReference>
<feature type="binding site" evidence="15">
    <location>
        <position position="89"/>
    </location>
    <ligand>
        <name>DNA</name>
        <dbReference type="ChEBI" id="CHEBI:16991"/>
    </ligand>
</feature>
<feature type="active site" description="Schiff-base intermediate with DNA" evidence="15">
    <location>
        <position position="2"/>
    </location>
</feature>
<dbReference type="FunFam" id="1.10.8.50:FF:000003">
    <property type="entry name" value="Formamidopyrimidine-DNA glycosylase"/>
    <property type="match status" value="1"/>
</dbReference>
<dbReference type="CDD" id="cd08966">
    <property type="entry name" value="EcFpg-like_N"/>
    <property type="match status" value="1"/>
</dbReference>
<evidence type="ECO:0000313" key="19">
    <source>
        <dbReference type="Proteomes" id="UP000078390"/>
    </source>
</evidence>
<keyword evidence="9 15" id="KW-0238">DNA-binding</keyword>
<dbReference type="SUPFAM" id="SSF57716">
    <property type="entry name" value="Glucocorticoid receptor-like (DNA-binding domain)"/>
    <property type="match status" value="1"/>
</dbReference>
<dbReference type="EC" id="3.2.2.23" evidence="15"/>
<evidence type="ECO:0000256" key="1">
    <source>
        <dbReference type="ARBA" id="ARBA00001668"/>
    </source>
</evidence>
<evidence type="ECO:0000256" key="6">
    <source>
        <dbReference type="ARBA" id="ARBA00022771"/>
    </source>
</evidence>
<dbReference type="HAMAP" id="MF_00103">
    <property type="entry name" value="Fapy_DNA_glycosyl"/>
    <property type="match status" value="1"/>
</dbReference>
<dbReference type="PANTHER" id="PTHR22993:SF9">
    <property type="entry name" value="FORMAMIDOPYRIMIDINE-DNA GLYCOSYLASE"/>
    <property type="match status" value="1"/>
</dbReference>
<keyword evidence="13 15" id="KW-0326">Glycosidase</keyword>
<sequence length="269" mass="30346">MPELPEVETIKRDLASRLPGAQLRNLKVLLVKIVRPGQEAFRKLLLGKTLEAISRRGKLLIFEFGESVLLVHLGLTGSLILKESFPPPHTHVIFEFDKGTLFYADLRQFGWLEAVPRKDLALHSFYASLGPDALGISPSQFERLILSSRRKIKALLLDQKKIAGLGNIYTDEVLFRAGIHPERPAATLSQEEIKRLYSTMREVLLRAIELRGSSVRNYVDGKGRTGRFQEEHLVYGKRGRPCLRCGTPLEYRVVATRGTTFCPKCQSLP</sequence>
<dbReference type="Gene3D" id="1.10.8.50">
    <property type="match status" value="1"/>
</dbReference>
<dbReference type="EC" id="4.2.99.18" evidence="15"/>
<evidence type="ECO:0000256" key="4">
    <source>
        <dbReference type="ARBA" id="ARBA00022723"/>
    </source>
</evidence>
<dbReference type="InterPro" id="IPR015886">
    <property type="entry name" value="H2TH_FPG"/>
</dbReference>
<dbReference type="InterPro" id="IPR015887">
    <property type="entry name" value="DNA_glyclase_Znf_dom_DNA_BS"/>
</dbReference>
<organism evidence="18 19">
    <name type="scientific">Thermosulfurimonas dismutans</name>
    <dbReference type="NCBI Taxonomy" id="999894"/>
    <lineage>
        <taxon>Bacteria</taxon>
        <taxon>Pseudomonadati</taxon>
        <taxon>Thermodesulfobacteriota</taxon>
        <taxon>Thermodesulfobacteria</taxon>
        <taxon>Thermodesulfobacteriales</taxon>
        <taxon>Thermodesulfobacteriaceae</taxon>
        <taxon>Thermosulfurimonas</taxon>
    </lineage>
</organism>
<dbReference type="Pfam" id="PF01149">
    <property type="entry name" value="Fapy_DNA_glyco"/>
    <property type="match status" value="1"/>
</dbReference>
<dbReference type="InterPro" id="IPR012319">
    <property type="entry name" value="FPG_cat"/>
</dbReference>
<comment type="subunit">
    <text evidence="3 15">Monomer.</text>
</comment>
<comment type="caution">
    <text evidence="15">Lacks conserved residue(s) required for the propagation of feature annotation.</text>
</comment>
<keyword evidence="19" id="KW-1185">Reference proteome</keyword>
<dbReference type="SMART" id="SM00898">
    <property type="entry name" value="Fapy_DNA_glyco"/>
    <property type="match status" value="1"/>
</dbReference>
<evidence type="ECO:0000256" key="3">
    <source>
        <dbReference type="ARBA" id="ARBA00011245"/>
    </source>
</evidence>
<dbReference type="InterPro" id="IPR020629">
    <property type="entry name" value="FPG_Glyclase"/>
</dbReference>
<comment type="caution">
    <text evidence="18">The sequence shown here is derived from an EMBL/GenBank/DDBJ whole genome shotgun (WGS) entry which is preliminary data.</text>
</comment>
<proteinExistence type="inferred from homology"/>
<dbReference type="Pfam" id="PF06831">
    <property type="entry name" value="H2TH"/>
    <property type="match status" value="1"/>
</dbReference>
<dbReference type="Pfam" id="PF06827">
    <property type="entry name" value="zf-FPG_IleRS"/>
    <property type="match status" value="1"/>
</dbReference>
<evidence type="ECO:0000259" key="17">
    <source>
        <dbReference type="PROSITE" id="PS51068"/>
    </source>
</evidence>
<evidence type="ECO:0000256" key="7">
    <source>
        <dbReference type="ARBA" id="ARBA00022801"/>
    </source>
</evidence>
<dbReference type="PROSITE" id="PS51068">
    <property type="entry name" value="FPG_CAT"/>
    <property type="match status" value="1"/>
</dbReference>
<keyword evidence="5 15" id="KW-0227">DNA damage</keyword>
<dbReference type="SUPFAM" id="SSF46946">
    <property type="entry name" value="S13-like H2TH domain"/>
    <property type="match status" value="1"/>
</dbReference>
<dbReference type="Proteomes" id="UP000078390">
    <property type="component" value="Unassembled WGS sequence"/>
</dbReference>
<dbReference type="PROSITE" id="PS51066">
    <property type="entry name" value="ZF_FPG_2"/>
    <property type="match status" value="1"/>
</dbReference>
<dbReference type="PANTHER" id="PTHR22993">
    <property type="entry name" value="FORMAMIDOPYRIMIDINE-DNA GLYCOSYLASE"/>
    <property type="match status" value="1"/>
</dbReference>
<dbReference type="SUPFAM" id="SSF81624">
    <property type="entry name" value="N-terminal domain of MutM-like DNA repair proteins"/>
    <property type="match status" value="1"/>
</dbReference>
<comment type="catalytic activity">
    <reaction evidence="1 15">
        <text>Hydrolysis of DNA containing ring-opened 7-methylguanine residues, releasing 2,6-diamino-4-hydroxy-5-(N-methyl)formamidopyrimidine.</text>
        <dbReference type="EC" id="3.2.2.23"/>
    </reaction>
</comment>
<evidence type="ECO:0000256" key="2">
    <source>
        <dbReference type="ARBA" id="ARBA00009409"/>
    </source>
</evidence>
<dbReference type="NCBIfam" id="TIGR00577">
    <property type="entry name" value="fpg"/>
    <property type="match status" value="1"/>
</dbReference>
<dbReference type="InterPro" id="IPR000214">
    <property type="entry name" value="Znf_DNA_glyclase/AP_lyase"/>
</dbReference>
<keyword evidence="12 15" id="KW-0511">Multifunctional enzyme</keyword>
<dbReference type="GO" id="GO:0006284">
    <property type="term" value="P:base-excision repair"/>
    <property type="evidence" value="ECO:0007669"/>
    <property type="project" value="InterPro"/>
</dbReference>
<gene>
    <name evidence="15" type="primary">mutM</name>
    <name evidence="15" type="synonym">fpg</name>
    <name evidence="18" type="ORF">TDIS_1433</name>
</gene>
<keyword evidence="10 15" id="KW-0234">DNA repair</keyword>
<dbReference type="GO" id="GO:0008270">
    <property type="term" value="F:zinc ion binding"/>
    <property type="evidence" value="ECO:0007669"/>
    <property type="project" value="UniProtKB-UniRule"/>
</dbReference>
<keyword evidence="8 15" id="KW-0862">Zinc</keyword>
<dbReference type="SMART" id="SM01232">
    <property type="entry name" value="H2TH"/>
    <property type="match status" value="1"/>
</dbReference>
<evidence type="ECO:0000256" key="11">
    <source>
        <dbReference type="ARBA" id="ARBA00023239"/>
    </source>
</evidence>
<reference evidence="18 19" key="1">
    <citation type="submission" date="2016-04" db="EMBL/GenBank/DDBJ databases">
        <title>Genome analysis of Thermosulfurimonas dismutans, the first thermophilic sulfur-disproportionating bacterium of the phylum Thermodesulfobacteria.</title>
        <authorList>
            <person name="Mardanov A.V."/>
            <person name="Beletsky A.V."/>
            <person name="Kadnikov V.V."/>
            <person name="Slobodkin A.I."/>
            <person name="Ravin N.V."/>
        </authorList>
    </citation>
    <scope>NUCLEOTIDE SEQUENCE [LARGE SCALE GENOMIC DNA]</scope>
    <source>
        <strain evidence="18 19">S95</strain>
    </source>
</reference>
<comment type="similarity">
    <text evidence="2 15">Belongs to the FPG family.</text>
</comment>
<feature type="active site" description="Proton donor" evidence="15">
    <location>
        <position position="3"/>
    </location>
</feature>
<feature type="domain" description="Formamidopyrimidine-DNA glycosylase catalytic" evidence="17">
    <location>
        <begin position="2"/>
        <end position="110"/>
    </location>
</feature>
<feature type="domain" description="FPG-type" evidence="16">
    <location>
        <begin position="233"/>
        <end position="267"/>
    </location>
</feature>
<keyword evidence="11 15" id="KW-0456">Lyase</keyword>
<feature type="active site" description="Proton donor; for delta-elimination activity" evidence="15">
    <location>
        <position position="257"/>
    </location>
</feature>
<name>A0A179D367_9BACT</name>
<dbReference type="PROSITE" id="PS01242">
    <property type="entry name" value="ZF_FPG_1"/>
    <property type="match status" value="1"/>
</dbReference>
<dbReference type="AlphaFoldDB" id="A0A179D367"/>
<evidence type="ECO:0000256" key="14">
    <source>
        <dbReference type="ARBA" id="ARBA00044632"/>
    </source>
</evidence>
<evidence type="ECO:0000313" key="18">
    <source>
        <dbReference type="EMBL" id="OAQ20524.1"/>
    </source>
</evidence>
<dbReference type="GO" id="GO:0140078">
    <property type="term" value="F:class I DNA-(apurinic or apyrimidinic site) endonuclease activity"/>
    <property type="evidence" value="ECO:0007669"/>
    <property type="project" value="UniProtKB-EC"/>
</dbReference>
<keyword evidence="4 15" id="KW-0479">Metal-binding</keyword>
<protein>
    <recommendedName>
        <fullName evidence="15">Formamidopyrimidine-DNA glycosylase</fullName>
        <shortName evidence="15">Fapy-DNA glycosylase</shortName>
        <ecNumber evidence="15">3.2.2.23</ecNumber>
    </recommendedName>
    <alternativeName>
        <fullName evidence="15">DNA-(apurinic or apyrimidinic site) lyase MutM</fullName>
        <shortName evidence="15">AP lyase MutM</shortName>
        <ecNumber evidence="15">4.2.99.18</ecNumber>
    </alternativeName>
</protein>
<comment type="cofactor">
    <cofactor evidence="15">
        <name>Zn(2+)</name>
        <dbReference type="ChEBI" id="CHEBI:29105"/>
    </cofactor>
    <text evidence="15">Binds 1 zinc ion per subunit.</text>
</comment>
<evidence type="ECO:0000256" key="8">
    <source>
        <dbReference type="ARBA" id="ARBA00022833"/>
    </source>
</evidence>
<dbReference type="NCBIfam" id="NF002211">
    <property type="entry name" value="PRK01103.1"/>
    <property type="match status" value="1"/>
</dbReference>
<dbReference type="OrthoDB" id="9800855at2"/>
<accession>A0A179D367</accession>
<feature type="binding site" evidence="15">
    <location>
        <position position="107"/>
    </location>
    <ligand>
        <name>DNA</name>
        <dbReference type="ChEBI" id="CHEBI:16991"/>
    </ligand>
</feature>
<evidence type="ECO:0000256" key="10">
    <source>
        <dbReference type="ARBA" id="ARBA00023204"/>
    </source>
</evidence>
<dbReference type="RefSeq" id="WP_068670783.1">
    <property type="nucleotide sequence ID" value="NZ_LWLG01000010.1"/>
</dbReference>
<evidence type="ECO:0000256" key="5">
    <source>
        <dbReference type="ARBA" id="ARBA00022763"/>
    </source>
</evidence>